<keyword evidence="4" id="KW-1185">Reference proteome</keyword>
<gene>
    <name evidence="3" type="ORF">ACFQZS_13270</name>
</gene>
<dbReference type="CDD" id="cd19531">
    <property type="entry name" value="LCL_NRPS-like"/>
    <property type="match status" value="1"/>
</dbReference>
<reference evidence="4" key="1">
    <citation type="journal article" date="2019" name="Int. J. Syst. Evol. Microbiol.">
        <title>The Global Catalogue of Microorganisms (GCM) 10K type strain sequencing project: providing services to taxonomists for standard genome sequencing and annotation.</title>
        <authorList>
            <consortium name="The Broad Institute Genomics Platform"/>
            <consortium name="The Broad Institute Genome Sequencing Center for Infectious Disease"/>
            <person name="Wu L."/>
            <person name="Ma J."/>
        </authorList>
    </citation>
    <scope>NUCLEOTIDE SEQUENCE [LARGE SCALE GENOMIC DNA]</scope>
    <source>
        <strain evidence="4">CCUG 63418</strain>
    </source>
</reference>
<dbReference type="PANTHER" id="PTHR45527:SF14">
    <property type="entry name" value="PLIPASTATIN SYNTHASE SUBUNIT B"/>
    <property type="match status" value="1"/>
</dbReference>
<evidence type="ECO:0000313" key="3">
    <source>
        <dbReference type="EMBL" id="MFD0751119.1"/>
    </source>
</evidence>
<name>A0ABW2YZU7_9SPHI</name>
<comment type="caution">
    <text evidence="3">The sequence shown here is derived from an EMBL/GenBank/DDBJ whole genome shotgun (WGS) entry which is preliminary data.</text>
</comment>
<dbReference type="Gene3D" id="3.40.50.12780">
    <property type="entry name" value="N-terminal domain of ligase-like"/>
    <property type="match status" value="1"/>
</dbReference>
<dbReference type="SUPFAM" id="SSF52777">
    <property type="entry name" value="CoA-dependent acyltransferases"/>
    <property type="match status" value="2"/>
</dbReference>
<feature type="non-terminal residue" evidence="3">
    <location>
        <position position="407"/>
    </location>
</feature>
<feature type="domain" description="AMP-dependent synthetase/ligase" evidence="1">
    <location>
        <begin position="341"/>
        <end position="407"/>
    </location>
</feature>
<dbReference type="Pfam" id="PF00668">
    <property type="entry name" value="Condensation"/>
    <property type="match status" value="1"/>
</dbReference>
<feature type="non-terminal residue" evidence="3">
    <location>
        <position position="1"/>
    </location>
</feature>
<dbReference type="InterPro" id="IPR001242">
    <property type="entry name" value="Condensation_dom"/>
</dbReference>
<dbReference type="InterPro" id="IPR023213">
    <property type="entry name" value="CAT-like_dom_sf"/>
</dbReference>
<dbReference type="EMBL" id="JBHTHU010000013">
    <property type="protein sequence ID" value="MFD0751119.1"/>
    <property type="molecule type" value="Genomic_DNA"/>
</dbReference>
<dbReference type="Gene3D" id="3.30.559.10">
    <property type="entry name" value="Chloramphenicol acetyltransferase-like domain"/>
    <property type="match status" value="1"/>
</dbReference>
<dbReference type="Gene3D" id="3.30.559.30">
    <property type="entry name" value="Nonribosomal peptide synthetase, condensation domain"/>
    <property type="match status" value="1"/>
</dbReference>
<dbReference type="RefSeq" id="WP_377101004.1">
    <property type="nucleotide sequence ID" value="NZ_JBHTHU010000013.1"/>
</dbReference>
<dbReference type="InterPro" id="IPR000873">
    <property type="entry name" value="AMP-dep_synth/lig_dom"/>
</dbReference>
<organism evidence="3 4">
    <name type="scientific">Mucilaginibacter calamicampi</name>
    <dbReference type="NCBI Taxonomy" id="1302352"/>
    <lineage>
        <taxon>Bacteria</taxon>
        <taxon>Pseudomonadati</taxon>
        <taxon>Bacteroidota</taxon>
        <taxon>Sphingobacteriia</taxon>
        <taxon>Sphingobacteriales</taxon>
        <taxon>Sphingobacteriaceae</taxon>
        <taxon>Mucilaginibacter</taxon>
    </lineage>
</organism>
<sequence length="407" mass="46373">LVNAHHIASDGWSMDIFQRELLGYYEAWIKKDITFDFAPLSIQYKDYAVWQKSYLQGEVMQQQATYWKEKLSGFETLELPADYPRPEKIDYRGSGRNFYISETLSKQLIALARENGVSLYSLLLSAFHILLGRYTGREDIITGSPIANRHHAQTEGLIGFFVNTMVNRTQLSGTQSFKALMQQVHREQVQAQQHQDLPFEKLVEELGVERDLSRHPVFQVMFGVQSFGNEKKALSRQNQYLKPFALTEAYPVERFDLSLFVDDSEAELKVQASYAVSLFKEEMITQLAGHYIHLLSQLAAAPDALYSRINLLSAAEQSLQLSSWNNTEKPYPDTETIHGMFEDQAAKHPGSTALVYEGQTLSYGELNERSNALARHIRKSYQTRTGSAMPPDTLIALLLERSLEMVV</sequence>
<proteinExistence type="predicted"/>
<evidence type="ECO:0000259" key="2">
    <source>
        <dbReference type="Pfam" id="PF00668"/>
    </source>
</evidence>
<dbReference type="InterPro" id="IPR042099">
    <property type="entry name" value="ANL_N_sf"/>
</dbReference>
<evidence type="ECO:0000313" key="4">
    <source>
        <dbReference type="Proteomes" id="UP001596958"/>
    </source>
</evidence>
<evidence type="ECO:0000259" key="1">
    <source>
        <dbReference type="Pfam" id="PF00501"/>
    </source>
</evidence>
<accession>A0ABW2YZU7</accession>
<dbReference type="Proteomes" id="UP001596958">
    <property type="component" value="Unassembled WGS sequence"/>
</dbReference>
<dbReference type="PANTHER" id="PTHR45527">
    <property type="entry name" value="NONRIBOSOMAL PEPTIDE SYNTHETASE"/>
    <property type="match status" value="1"/>
</dbReference>
<dbReference type="Pfam" id="PF00501">
    <property type="entry name" value="AMP-binding"/>
    <property type="match status" value="1"/>
</dbReference>
<dbReference type="SUPFAM" id="SSF56801">
    <property type="entry name" value="Acetyl-CoA synthetase-like"/>
    <property type="match status" value="1"/>
</dbReference>
<feature type="domain" description="Condensation" evidence="2">
    <location>
        <begin position="1"/>
        <end position="318"/>
    </location>
</feature>
<protein>
    <submittedName>
        <fullName evidence="3">Condensation domain-containing protein</fullName>
    </submittedName>
</protein>